<dbReference type="AlphaFoldDB" id="A0A1G7P585"/>
<evidence type="ECO:0000256" key="4">
    <source>
        <dbReference type="ARBA" id="ARBA00022598"/>
    </source>
</evidence>
<dbReference type="FunFam" id="1.10.150.380:FF:000001">
    <property type="entry name" value="Aspartyl/glutamyl-tRNA(Asn/Gln) amidotransferase subunit B"/>
    <property type="match status" value="1"/>
</dbReference>
<dbReference type="PANTHER" id="PTHR11659">
    <property type="entry name" value="GLUTAMYL-TRNA GLN AMIDOTRANSFERASE SUBUNIT B MITOCHONDRIAL AND PROKARYOTIC PET112-RELATED"/>
    <property type="match status" value="1"/>
</dbReference>
<dbReference type="InterPro" id="IPR023168">
    <property type="entry name" value="GatB_Yqey_C_2"/>
</dbReference>
<accession>A0A1G7P585</accession>
<dbReference type="Proteomes" id="UP000199415">
    <property type="component" value="Unassembled WGS sequence"/>
</dbReference>
<dbReference type="GO" id="GO:0050566">
    <property type="term" value="F:asparaginyl-tRNA synthase (glutamine-hydrolyzing) activity"/>
    <property type="evidence" value="ECO:0007669"/>
    <property type="project" value="RHEA"/>
</dbReference>
<evidence type="ECO:0000256" key="8">
    <source>
        <dbReference type="ARBA" id="ARBA00024799"/>
    </source>
</evidence>
<dbReference type="GO" id="GO:0070681">
    <property type="term" value="P:glutaminyl-tRNAGln biosynthesis via transamidation"/>
    <property type="evidence" value="ECO:0007669"/>
    <property type="project" value="TreeGrafter"/>
</dbReference>
<evidence type="ECO:0000313" key="14">
    <source>
        <dbReference type="Proteomes" id="UP000199415"/>
    </source>
</evidence>
<dbReference type="SUPFAM" id="SSF89095">
    <property type="entry name" value="GatB/YqeY motif"/>
    <property type="match status" value="1"/>
</dbReference>
<dbReference type="STRING" id="1082479.SAMN05216241_102435"/>
<dbReference type="PROSITE" id="PS01234">
    <property type="entry name" value="GATB"/>
    <property type="match status" value="1"/>
</dbReference>
<evidence type="ECO:0000256" key="9">
    <source>
        <dbReference type="ARBA" id="ARBA00047380"/>
    </source>
</evidence>
<comment type="catalytic activity">
    <reaction evidence="10 11">
        <text>L-glutamyl-tRNA(Gln) + L-glutamine + ATP + H2O = L-glutaminyl-tRNA(Gln) + L-glutamate + ADP + phosphate + H(+)</text>
        <dbReference type="Rhea" id="RHEA:17521"/>
        <dbReference type="Rhea" id="RHEA-COMP:9681"/>
        <dbReference type="Rhea" id="RHEA-COMP:9684"/>
        <dbReference type="ChEBI" id="CHEBI:15377"/>
        <dbReference type="ChEBI" id="CHEBI:15378"/>
        <dbReference type="ChEBI" id="CHEBI:29985"/>
        <dbReference type="ChEBI" id="CHEBI:30616"/>
        <dbReference type="ChEBI" id="CHEBI:43474"/>
        <dbReference type="ChEBI" id="CHEBI:58359"/>
        <dbReference type="ChEBI" id="CHEBI:78520"/>
        <dbReference type="ChEBI" id="CHEBI:78521"/>
        <dbReference type="ChEBI" id="CHEBI:456216"/>
    </reaction>
</comment>
<dbReference type="SMART" id="SM00845">
    <property type="entry name" value="GatB_Yqey"/>
    <property type="match status" value="1"/>
</dbReference>
<dbReference type="InterPro" id="IPR014746">
    <property type="entry name" value="Gln_synth/guanido_kin_cat_dom"/>
</dbReference>
<dbReference type="FunFam" id="1.10.10.410:FF:000001">
    <property type="entry name" value="Aspartyl/glutamyl-tRNA(Asn/Gln) amidotransferase subunit B"/>
    <property type="match status" value="1"/>
</dbReference>
<dbReference type="InterPro" id="IPR018027">
    <property type="entry name" value="Asn/Gln_amidotransferase"/>
</dbReference>
<dbReference type="NCBIfam" id="NF004014">
    <property type="entry name" value="PRK05477.1-4"/>
    <property type="match status" value="1"/>
</dbReference>
<evidence type="ECO:0000313" key="13">
    <source>
        <dbReference type="EMBL" id="SDF81391.1"/>
    </source>
</evidence>
<evidence type="ECO:0000256" key="3">
    <source>
        <dbReference type="ARBA" id="ARBA00016923"/>
    </source>
</evidence>
<dbReference type="PANTHER" id="PTHR11659:SF0">
    <property type="entry name" value="GLUTAMYL-TRNA(GLN) AMIDOTRANSFERASE SUBUNIT B, MITOCHONDRIAL"/>
    <property type="match status" value="1"/>
</dbReference>
<keyword evidence="5 11" id="KW-0547">Nucleotide-binding</keyword>
<evidence type="ECO:0000256" key="11">
    <source>
        <dbReference type="HAMAP-Rule" id="MF_00121"/>
    </source>
</evidence>
<dbReference type="Gene3D" id="1.10.150.380">
    <property type="entry name" value="GatB domain, N-terminal subdomain"/>
    <property type="match status" value="1"/>
</dbReference>
<proteinExistence type="inferred from homology"/>
<dbReference type="InterPro" id="IPR004413">
    <property type="entry name" value="GatB"/>
</dbReference>
<dbReference type="NCBIfam" id="TIGR00133">
    <property type="entry name" value="gatB"/>
    <property type="match status" value="1"/>
</dbReference>
<dbReference type="InterPro" id="IPR017958">
    <property type="entry name" value="Gln-tRNA_amidoTrfase_suB_CS"/>
</dbReference>
<dbReference type="EC" id="6.3.5.-" evidence="11"/>
<dbReference type="OrthoDB" id="9804078at2"/>
<evidence type="ECO:0000256" key="6">
    <source>
        <dbReference type="ARBA" id="ARBA00022840"/>
    </source>
</evidence>
<dbReference type="InterPro" id="IPR042114">
    <property type="entry name" value="GatB_C_1"/>
</dbReference>
<dbReference type="InterPro" id="IPR006075">
    <property type="entry name" value="Asn/Gln-tRNA_Trfase_suB/E_cat"/>
</dbReference>
<dbReference type="GO" id="GO:0050567">
    <property type="term" value="F:glutaminyl-tRNA synthase (glutamine-hydrolyzing) activity"/>
    <property type="evidence" value="ECO:0007669"/>
    <property type="project" value="UniProtKB-UniRule"/>
</dbReference>
<evidence type="ECO:0000256" key="1">
    <source>
        <dbReference type="ARBA" id="ARBA00005306"/>
    </source>
</evidence>
<feature type="domain" description="Asn/Gln amidotransferase" evidence="12">
    <location>
        <begin position="337"/>
        <end position="483"/>
    </location>
</feature>
<keyword evidence="13" id="KW-0808">Transferase</keyword>
<keyword evidence="7 11" id="KW-0648">Protein biosynthesis</keyword>
<dbReference type="InterPro" id="IPR017959">
    <property type="entry name" value="Asn/Gln-tRNA_amidoTrfase_suB/E"/>
</dbReference>
<keyword evidence="14" id="KW-1185">Reference proteome</keyword>
<organism evidence="13 14">
    <name type="scientific">Limimonas halophila</name>
    <dbReference type="NCBI Taxonomy" id="1082479"/>
    <lineage>
        <taxon>Bacteria</taxon>
        <taxon>Pseudomonadati</taxon>
        <taxon>Pseudomonadota</taxon>
        <taxon>Alphaproteobacteria</taxon>
        <taxon>Rhodospirillales</taxon>
        <taxon>Rhodovibrionaceae</taxon>
        <taxon>Limimonas</taxon>
    </lineage>
</organism>
<evidence type="ECO:0000256" key="7">
    <source>
        <dbReference type="ARBA" id="ARBA00022917"/>
    </source>
</evidence>
<dbReference type="GO" id="GO:0006412">
    <property type="term" value="P:translation"/>
    <property type="evidence" value="ECO:0007669"/>
    <property type="project" value="UniProtKB-UniRule"/>
</dbReference>
<keyword evidence="4 11" id="KW-0436">Ligase</keyword>
<evidence type="ECO:0000256" key="10">
    <source>
        <dbReference type="ARBA" id="ARBA00047913"/>
    </source>
</evidence>
<dbReference type="RefSeq" id="WP_090019040.1">
    <property type="nucleotide sequence ID" value="NZ_FNCE01000002.1"/>
</dbReference>
<dbReference type="SUPFAM" id="SSF55931">
    <property type="entry name" value="Glutamine synthetase/guanido kinase"/>
    <property type="match status" value="1"/>
</dbReference>
<dbReference type="Pfam" id="PF02637">
    <property type="entry name" value="GatB_Yqey"/>
    <property type="match status" value="1"/>
</dbReference>
<dbReference type="HAMAP" id="MF_00121">
    <property type="entry name" value="GatB"/>
    <property type="match status" value="1"/>
</dbReference>
<comment type="function">
    <text evidence="8 11">Allows the formation of correctly charged Asn-tRNA(Asn) or Gln-tRNA(Gln) through the transamidation of misacylated Asp-tRNA(Asn) or Glu-tRNA(Gln) in organisms which lack either or both of asparaginyl-tRNA or glutaminyl-tRNA synthetases. The reaction takes place in the presence of glutamine and ATP through an activated phospho-Asp-tRNA(Asn) or phospho-Glu-tRNA(Gln).</text>
</comment>
<evidence type="ECO:0000256" key="2">
    <source>
        <dbReference type="ARBA" id="ARBA00011123"/>
    </source>
</evidence>
<name>A0A1G7P585_9PROT</name>
<comment type="subunit">
    <text evidence="2 11">Heterotrimer of A, B and C subunits.</text>
</comment>
<dbReference type="InterPro" id="IPR003789">
    <property type="entry name" value="Asn/Gln_tRNA_amidoTrase-B-like"/>
</dbReference>
<evidence type="ECO:0000256" key="5">
    <source>
        <dbReference type="ARBA" id="ARBA00022741"/>
    </source>
</evidence>
<dbReference type="Pfam" id="PF02934">
    <property type="entry name" value="GatB_N"/>
    <property type="match status" value="1"/>
</dbReference>
<dbReference type="GO" id="GO:0005524">
    <property type="term" value="F:ATP binding"/>
    <property type="evidence" value="ECO:0007669"/>
    <property type="project" value="UniProtKB-KW"/>
</dbReference>
<comment type="similarity">
    <text evidence="1 11">Belongs to the GatB/GatE family. GatB subfamily.</text>
</comment>
<gene>
    <name evidence="11" type="primary">gatB</name>
    <name evidence="13" type="ORF">SAMN05216241_102435</name>
</gene>
<sequence>MANYRIAGETGQWEIVVGLEVHAQVISNAKLFSPASTAFGAEPNTQVSPVDAGMPGMLPVINSFCVEQAVKTGLGLRAEINRVSTFERKNYFYPDLPQGYQISQYNTPVVGEGTVYLDMPDGEVVPVGIERLHMEQDAGKSMHDQEPGKTYIDLNRSGVALMEIVSRPDIRSPEQAGAYIRKLQSILRYLGTCDGNMAEGSMRCDINLSVRRPGEVPGTRCEVKNVNSVRFIMQAIEVEAMRQIEVLEQGGTIEQETRLYDSFKGETRSLRSKEYAHDYRYFPDPDLLPLVVEQDWVERIKQSLPELPDEKKQRFMDEYGLGAYDAGILVAERETADFYERVAAGRDPKVAANWVTTELFGALNKAGLELDDSPIDSAMLGELIDLMQDETISGRIAKDVFEQMWETGKKPGTIVEEQGLKQITDTSELEAIVDRLIAENPKQVAQVQEGNKKVMGWFTGQVMKATGGKANPKVVNEILQKKLS</sequence>
<dbReference type="EMBL" id="FNCE01000002">
    <property type="protein sequence ID" value="SDF81391.1"/>
    <property type="molecule type" value="Genomic_DNA"/>
</dbReference>
<dbReference type="Gene3D" id="1.10.10.410">
    <property type="match status" value="1"/>
</dbReference>
<evidence type="ECO:0000259" key="12">
    <source>
        <dbReference type="SMART" id="SM00845"/>
    </source>
</evidence>
<dbReference type="GO" id="GO:0016740">
    <property type="term" value="F:transferase activity"/>
    <property type="evidence" value="ECO:0007669"/>
    <property type="project" value="UniProtKB-KW"/>
</dbReference>
<reference evidence="13 14" key="1">
    <citation type="submission" date="2016-10" db="EMBL/GenBank/DDBJ databases">
        <authorList>
            <person name="de Groot N.N."/>
        </authorList>
    </citation>
    <scope>NUCLEOTIDE SEQUENCE [LARGE SCALE GENOMIC DNA]</scope>
    <source>
        <strain evidence="13 14">DSM 25584</strain>
    </source>
</reference>
<protein>
    <recommendedName>
        <fullName evidence="3 11">Aspartyl/glutamyl-tRNA(Asn/Gln) amidotransferase subunit B</fullName>
        <shortName evidence="11">Asp/Glu-ADT subunit B</shortName>
        <ecNumber evidence="11">6.3.5.-</ecNumber>
    </recommendedName>
</protein>
<dbReference type="NCBIfam" id="NF004015">
    <property type="entry name" value="PRK05477.1-5"/>
    <property type="match status" value="1"/>
</dbReference>
<comment type="catalytic activity">
    <reaction evidence="9 11">
        <text>L-aspartyl-tRNA(Asn) + L-glutamine + ATP + H2O = L-asparaginyl-tRNA(Asn) + L-glutamate + ADP + phosphate + 2 H(+)</text>
        <dbReference type="Rhea" id="RHEA:14513"/>
        <dbReference type="Rhea" id="RHEA-COMP:9674"/>
        <dbReference type="Rhea" id="RHEA-COMP:9677"/>
        <dbReference type="ChEBI" id="CHEBI:15377"/>
        <dbReference type="ChEBI" id="CHEBI:15378"/>
        <dbReference type="ChEBI" id="CHEBI:29985"/>
        <dbReference type="ChEBI" id="CHEBI:30616"/>
        <dbReference type="ChEBI" id="CHEBI:43474"/>
        <dbReference type="ChEBI" id="CHEBI:58359"/>
        <dbReference type="ChEBI" id="CHEBI:78515"/>
        <dbReference type="ChEBI" id="CHEBI:78516"/>
        <dbReference type="ChEBI" id="CHEBI:456216"/>
    </reaction>
</comment>
<keyword evidence="6 11" id="KW-0067">ATP-binding</keyword>
<dbReference type="NCBIfam" id="NF004012">
    <property type="entry name" value="PRK05477.1-2"/>
    <property type="match status" value="1"/>
</dbReference>